<reference evidence="3 4" key="1">
    <citation type="submission" date="2015-12" db="EMBL/GenBank/DDBJ databases">
        <title>Draft genome sequence of Moniliophthora roreri, the causal agent of frosty pod rot of cacao.</title>
        <authorList>
            <person name="Aime M.C."/>
            <person name="Diaz-Valderrama J.R."/>
            <person name="Kijpornyongpan T."/>
            <person name="Phillips-Mora W."/>
        </authorList>
    </citation>
    <scope>NUCLEOTIDE SEQUENCE [LARGE SCALE GENOMIC DNA]</scope>
    <source>
        <strain evidence="3 4">MCA 2952</strain>
    </source>
</reference>
<dbReference type="Proteomes" id="UP000054988">
    <property type="component" value="Unassembled WGS sequence"/>
</dbReference>
<dbReference type="EMBL" id="LATX01002402">
    <property type="protein sequence ID" value="KTB29969.1"/>
    <property type="molecule type" value="Genomic_DNA"/>
</dbReference>
<protein>
    <recommendedName>
        <fullName evidence="5">Transmembrane protein</fullName>
    </recommendedName>
</protein>
<keyword evidence="2" id="KW-0812">Transmembrane</keyword>
<feature type="transmembrane region" description="Helical" evidence="2">
    <location>
        <begin position="77"/>
        <end position="97"/>
    </location>
</feature>
<evidence type="ECO:0000256" key="1">
    <source>
        <dbReference type="SAM" id="MobiDB-lite"/>
    </source>
</evidence>
<evidence type="ECO:0000313" key="4">
    <source>
        <dbReference type="Proteomes" id="UP000054988"/>
    </source>
</evidence>
<gene>
    <name evidence="3" type="ORF">WG66_17463</name>
</gene>
<name>A0A0W0F149_MONRR</name>
<proteinExistence type="predicted"/>
<keyword evidence="2" id="KW-1133">Transmembrane helix</keyword>
<evidence type="ECO:0000313" key="3">
    <source>
        <dbReference type="EMBL" id="KTB29969.1"/>
    </source>
</evidence>
<accession>A0A0W0F149</accession>
<keyword evidence="2" id="KW-0472">Membrane</keyword>
<comment type="caution">
    <text evidence="3">The sequence shown here is derived from an EMBL/GenBank/DDBJ whole genome shotgun (WGS) entry which is preliminary data.</text>
</comment>
<evidence type="ECO:0008006" key="5">
    <source>
        <dbReference type="Google" id="ProtNLM"/>
    </source>
</evidence>
<feature type="transmembrane region" description="Helical" evidence="2">
    <location>
        <begin position="169"/>
        <end position="191"/>
    </location>
</feature>
<sequence>MDPHKRPSEDSEKAIVEEKENSKAEEFLASDSYDRRQLSQQGFHTLSICAIFLAGIQGQVLSLTVGQDGIHSDAVTALFFIGLFADVFGAVLSFASARWFEMITDREAAFWRERQWEAQHKTKGRQSTTLRLVDRWVFISIVSGPYLVTIGLTAFVLGLLVYIYETQSLFLMILITLFCVFCFCFIPPFVLRHSRIQVLTHLRLQRRSDS</sequence>
<organism evidence="3 4">
    <name type="scientific">Moniliophthora roreri</name>
    <name type="common">Frosty pod rot fungus</name>
    <name type="synonym">Monilia roreri</name>
    <dbReference type="NCBI Taxonomy" id="221103"/>
    <lineage>
        <taxon>Eukaryota</taxon>
        <taxon>Fungi</taxon>
        <taxon>Dikarya</taxon>
        <taxon>Basidiomycota</taxon>
        <taxon>Agaricomycotina</taxon>
        <taxon>Agaricomycetes</taxon>
        <taxon>Agaricomycetidae</taxon>
        <taxon>Agaricales</taxon>
        <taxon>Marasmiineae</taxon>
        <taxon>Marasmiaceae</taxon>
        <taxon>Moniliophthora</taxon>
    </lineage>
</organism>
<feature type="transmembrane region" description="Helical" evidence="2">
    <location>
        <begin position="43"/>
        <end position="65"/>
    </location>
</feature>
<dbReference type="AlphaFoldDB" id="A0A0W0F149"/>
<feature type="transmembrane region" description="Helical" evidence="2">
    <location>
        <begin position="136"/>
        <end position="163"/>
    </location>
</feature>
<feature type="region of interest" description="Disordered" evidence="1">
    <location>
        <begin position="1"/>
        <end position="21"/>
    </location>
</feature>
<evidence type="ECO:0000256" key="2">
    <source>
        <dbReference type="SAM" id="Phobius"/>
    </source>
</evidence>